<evidence type="ECO:0000313" key="2">
    <source>
        <dbReference type="EMBL" id="VBB38684.1"/>
    </source>
</evidence>
<protein>
    <submittedName>
        <fullName evidence="2">Uncharacterized protein</fullName>
    </submittedName>
</protein>
<feature type="compositionally biased region" description="Basic and acidic residues" evidence="1">
    <location>
        <begin position="56"/>
        <end position="82"/>
    </location>
</feature>
<reference evidence="2" key="1">
    <citation type="submission" date="2018-07" db="EMBL/GenBank/DDBJ databases">
        <authorList>
            <consortium name="Genoscope - CEA"/>
            <person name="William W."/>
        </authorList>
    </citation>
    <scope>NUCLEOTIDE SEQUENCE</scope>
    <source>
        <strain evidence="2">IK1</strain>
    </source>
</reference>
<organism evidence="2">
    <name type="scientific">uncultured Spirochaetota bacterium</name>
    <dbReference type="NCBI Taxonomy" id="460511"/>
    <lineage>
        <taxon>Bacteria</taxon>
        <taxon>Pseudomonadati</taxon>
        <taxon>Spirochaetota</taxon>
        <taxon>environmental samples</taxon>
    </lineage>
</organism>
<name>A0A652ZSC3_9SPIR</name>
<evidence type="ECO:0000256" key="1">
    <source>
        <dbReference type="SAM" id="MobiDB-lite"/>
    </source>
</evidence>
<sequence length="119" mass="12690">MDLYLPAGERAAHPARDNFGLDSHLFHPVAGVEHDDSSVWSQDEDGADPDLRGGGGRKDGGGERAFGDFAHRGVRDRLRDEQEQGQGFIGGTEDVDSSPNLVVEEAARAARAASSFLSV</sequence>
<proteinExistence type="predicted"/>
<feature type="region of interest" description="Disordered" evidence="1">
    <location>
        <begin position="33"/>
        <end position="97"/>
    </location>
</feature>
<dbReference type="AlphaFoldDB" id="A0A652ZSC3"/>
<gene>
    <name evidence="2" type="ORF">TRIP_E110151</name>
</gene>
<dbReference type="EMBL" id="UPXP01000003">
    <property type="protein sequence ID" value="VBB38684.1"/>
    <property type="molecule type" value="Genomic_DNA"/>
</dbReference>
<accession>A0A652ZSC3</accession>